<evidence type="ECO:0000313" key="3">
    <source>
        <dbReference type="Proteomes" id="UP001107558"/>
    </source>
</evidence>
<keyword evidence="3" id="KW-1185">Reference proteome</keyword>
<dbReference type="EMBL" id="JADBJN010000003">
    <property type="protein sequence ID" value="KAG5671994.1"/>
    <property type="molecule type" value="Genomic_DNA"/>
</dbReference>
<dbReference type="AlphaFoldDB" id="A0A9J6BQH3"/>
<accession>A0A9J6BQH3</accession>
<keyword evidence="1" id="KW-0732">Signal</keyword>
<name>A0A9J6BQH3_POLVA</name>
<proteinExistence type="predicted"/>
<gene>
    <name evidence="2" type="ORF">PVAND_002158</name>
</gene>
<sequence>MKDFKRFLIILSAFVYFVNAQHFNVGAGEDLKKTKNGMYVETLNIKDFTDYEDDEIEETSTSKHTTAKHKTTTTPMTTSLEFTTNESNNQEKILITTKKIRIPKSTIASSIINLTAATNTHASEILKTITEQSKDTSLISTENYETQDKTTENSTLSTTIVKPNILITEIFAFIIYFFFNF</sequence>
<dbReference type="Proteomes" id="UP001107558">
    <property type="component" value="Chromosome 3"/>
</dbReference>
<evidence type="ECO:0000256" key="1">
    <source>
        <dbReference type="SAM" id="SignalP"/>
    </source>
</evidence>
<reference evidence="2" key="1">
    <citation type="submission" date="2021-03" db="EMBL/GenBank/DDBJ databases">
        <title>Chromosome level genome of the anhydrobiotic midge Polypedilum vanderplanki.</title>
        <authorList>
            <person name="Yoshida Y."/>
            <person name="Kikawada T."/>
            <person name="Gusev O."/>
        </authorList>
    </citation>
    <scope>NUCLEOTIDE SEQUENCE</scope>
    <source>
        <strain evidence="2">NIAS01</strain>
        <tissue evidence="2">Whole body or cell culture</tissue>
    </source>
</reference>
<evidence type="ECO:0000313" key="2">
    <source>
        <dbReference type="EMBL" id="KAG5671994.1"/>
    </source>
</evidence>
<feature type="signal peptide" evidence="1">
    <location>
        <begin position="1"/>
        <end position="20"/>
    </location>
</feature>
<feature type="chain" id="PRO_5039952592" evidence="1">
    <location>
        <begin position="21"/>
        <end position="181"/>
    </location>
</feature>
<comment type="caution">
    <text evidence="2">The sequence shown here is derived from an EMBL/GenBank/DDBJ whole genome shotgun (WGS) entry which is preliminary data.</text>
</comment>
<organism evidence="2 3">
    <name type="scientific">Polypedilum vanderplanki</name>
    <name type="common">Sleeping chironomid midge</name>
    <dbReference type="NCBI Taxonomy" id="319348"/>
    <lineage>
        <taxon>Eukaryota</taxon>
        <taxon>Metazoa</taxon>
        <taxon>Ecdysozoa</taxon>
        <taxon>Arthropoda</taxon>
        <taxon>Hexapoda</taxon>
        <taxon>Insecta</taxon>
        <taxon>Pterygota</taxon>
        <taxon>Neoptera</taxon>
        <taxon>Endopterygota</taxon>
        <taxon>Diptera</taxon>
        <taxon>Nematocera</taxon>
        <taxon>Chironomoidea</taxon>
        <taxon>Chironomidae</taxon>
        <taxon>Chironominae</taxon>
        <taxon>Polypedilum</taxon>
        <taxon>Polypedilum</taxon>
    </lineage>
</organism>
<protein>
    <submittedName>
        <fullName evidence="2">Uncharacterized protein</fullName>
    </submittedName>
</protein>